<proteinExistence type="predicted"/>
<dbReference type="InterPro" id="IPR029063">
    <property type="entry name" value="SAM-dependent_MTases_sf"/>
</dbReference>
<dbReference type="PIRSF" id="PIRSF018637">
    <property type="entry name" value="TrmK"/>
    <property type="match status" value="1"/>
</dbReference>
<gene>
    <name evidence="1" type="primary">trmK</name>
    <name evidence="1" type="ORF">BT1A1_2233</name>
</gene>
<dbReference type="Proteomes" id="UP000040576">
    <property type="component" value="Unassembled WGS sequence"/>
</dbReference>
<dbReference type="Pfam" id="PF04816">
    <property type="entry name" value="TrmK"/>
    <property type="match status" value="1"/>
</dbReference>
<evidence type="ECO:0000313" key="1">
    <source>
        <dbReference type="EMBL" id="CEE02054.1"/>
    </source>
</evidence>
<name>A0A090KTJ8_9BACI</name>
<dbReference type="RefSeq" id="WP_034771096.1">
    <property type="nucleotide sequence ID" value="NZ_CCRF01000064.1"/>
</dbReference>
<dbReference type="PANTHER" id="PTHR38451">
    <property type="entry name" value="TRNA (ADENINE(22)-N(1))-METHYLTRANSFERASE"/>
    <property type="match status" value="1"/>
</dbReference>
<dbReference type="GO" id="GO:0160105">
    <property type="term" value="F:tRNA (adenine(22)-N1)-methyltransferase activity"/>
    <property type="evidence" value="ECO:0007669"/>
    <property type="project" value="UniProtKB-EC"/>
</dbReference>
<protein>
    <submittedName>
        <fullName evidence="1">tRNA (Adenine(22)-N(1))-methyltransferase</fullName>
        <ecNumber evidence="1">2.1.1.217</ecNumber>
    </submittedName>
</protein>
<keyword evidence="2" id="KW-1185">Reference proteome</keyword>
<keyword evidence="1" id="KW-0489">Methyltransferase</keyword>
<dbReference type="AlphaFoldDB" id="A0A090KTJ8"/>
<dbReference type="SUPFAM" id="SSF53335">
    <property type="entry name" value="S-adenosyl-L-methionine-dependent methyltransferases"/>
    <property type="match status" value="1"/>
</dbReference>
<dbReference type="InterPro" id="IPR006901">
    <property type="entry name" value="TrmK"/>
</dbReference>
<dbReference type="Gene3D" id="3.40.50.150">
    <property type="entry name" value="Vaccinia Virus protein VP39"/>
    <property type="match status" value="1"/>
</dbReference>
<dbReference type="EMBL" id="CCRF01000064">
    <property type="protein sequence ID" value="CEE02054.1"/>
    <property type="molecule type" value="Genomic_DNA"/>
</dbReference>
<dbReference type="PANTHER" id="PTHR38451:SF1">
    <property type="entry name" value="TRNA (ADENINE(22)-N(1))-METHYLTRANSFERASE"/>
    <property type="match status" value="1"/>
</dbReference>
<dbReference type="Gene3D" id="1.10.287.1890">
    <property type="match status" value="1"/>
</dbReference>
<dbReference type="GeneID" id="92961450"/>
<evidence type="ECO:0000313" key="2">
    <source>
        <dbReference type="Proteomes" id="UP000040576"/>
    </source>
</evidence>
<reference evidence="1 2" key="1">
    <citation type="submission" date="2014-07" db="EMBL/GenBank/DDBJ databases">
        <authorList>
            <person name="Wibberg Daniel"/>
        </authorList>
    </citation>
    <scope>NUCLEOTIDE SEQUENCE [LARGE SCALE GENOMIC DNA]</scope>
</reference>
<accession>A0A090KTJ8</accession>
<sequence length="243" mass="27953">MIKLAERLKEITTYIPKDSILADIGSDHAYLPIYCVKNKIVKKAIAGEVADGPLLAAKSSVKAYQFEQFIDVRKGDGLAVLKETDSVDCITIAGMGGALISSILDNGKEKLHQVSRLILQPNLAADQIRLWLLNHNWKLVKEKILEEDGHIYEILVAEQGDSEAPYCNDEDKEKQVFFGPFLIKEKNHVFYKKWKREYNEWLRVLEELDKAKETVAIIRKKSELKKYIQWYKEVFPDENTERA</sequence>
<dbReference type="GO" id="GO:0032259">
    <property type="term" value="P:methylation"/>
    <property type="evidence" value="ECO:0007669"/>
    <property type="project" value="UniProtKB-KW"/>
</dbReference>
<organism evidence="1 2">
    <name type="scientific">Caldibacillus thermoamylovorans</name>
    <dbReference type="NCBI Taxonomy" id="35841"/>
    <lineage>
        <taxon>Bacteria</taxon>
        <taxon>Bacillati</taxon>
        <taxon>Bacillota</taxon>
        <taxon>Bacilli</taxon>
        <taxon>Bacillales</taxon>
        <taxon>Bacillaceae</taxon>
        <taxon>Caldibacillus</taxon>
    </lineage>
</organism>
<keyword evidence="1" id="KW-0808">Transferase</keyword>
<dbReference type="EC" id="2.1.1.217" evidence="1"/>